<sequence>MTDLEERAIHLQSLLEQTPHREQLVLQPRIDRVIAALRSQGLAVPPRLRRLNESLRADAFDEMFDNMPV</sequence>
<proteinExistence type="predicted"/>
<dbReference type="EMBL" id="CP048789">
    <property type="protein sequence ID" value="QJF53330.1"/>
    <property type="molecule type" value="Genomic_DNA"/>
</dbReference>
<dbReference type="AlphaFoldDB" id="A0A858SYK2"/>
<dbReference type="KEGG" id="rpon:G3256_18765"/>
<dbReference type="RefSeq" id="WP_169642541.1">
    <property type="nucleotide sequence ID" value="NZ_CP048789.1"/>
</dbReference>
<organism evidence="1 2">
    <name type="scientific">Roseobacter ponti</name>
    <dbReference type="NCBI Taxonomy" id="1891787"/>
    <lineage>
        <taxon>Bacteria</taxon>
        <taxon>Pseudomonadati</taxon>
        <taxon>Pseudomonadota</taxon>
        <taxon>Alphaproteobacteria</taxon>
        <taxon>Rhodobacterales</taxon>
        <taxon>Roseobacteraceae</taxon>
        <taxon>Roseobacter</taxon>
    </lineage>
</organism>
<evidence type="ECO:0000313" key="1">
    <source>
        <dbReference type="EMBL" id="QJF53330.1"/>
    </source>
</evidence>
<dbReference type="Proteomes" id="UP000503308">
    <property type="component" value="Plasmid p1"/>
</dbReference>
<protein>
    <submittedName>
        <fullName evidence="1">Uncharacterized protein</fullName>
    </submittedName>
</protein>
<keyword evidence="2" id="KW-1185">Reference proteome</keyword>
<keyword evidence="1" id="KW-0614">Plasmid</keyword>
<accession>A0A858SYK2</accession>
<name>A0A858SYK2_9RHOB</name>
<gene>
    <name evidence="1" type="ORF">G3256_18765</name>
</gene>
<reference evidence="1 2" key="1">
    <citation type="submission" date="2020-02" db="EMBL/GenBank/DDBJ databases">
        <title>Genome sequence of Roseobacter ponti.</title>
        <authorList>
            <person name="Hollensteiner J."/>
            <person name="Schneider D."/>
            <person name="Poehlein A."/>
            <person name="Daniel R."/>
        </authorList>
    </citation>
    <scope>NUCLEOTIDE SEQUENCE [LARGE SCALE GENOMIC DNA]</scope>
    <source>
        <strain evidence="1 2">DSM 106830</strain>
        <plasmid evidence="1 2">p1</plasmid>
    </source>
</reference>
<evidence type="ECO:0000313" key="2">
    <source>
        <dbReference type="Proteomes" id="UP000503308"/>
    </source>
</evidence>
<geneLocation type="plasmid" evidence="1 2">
    <name>p1</name>
</geneLocation>